<dbReference type="EMBL" id="OU896709">
    <property type="protein sequence ID" value="CAG9819947.1"/>
    <property type="molecule type" value="Genomic_DNA"/>
</dbReference>
<reference evidence="1" key="2">
    <citation type="submission" date="2022-10" db="EMBL/GenBank/DDBJ databases">
        <authorList>
            <consortium name="ENA_rothamsted_submissions"/>
            <consortium name="culmorum"/>
            <person name="King R."/>
        </authorList>
    </citation>
    <scope>NUCLEOTIDE SEQUENCE</scope>
</reference>
<evidence type="ECO:0000313" key="1">
    <source>
        <dbReference type="EMBL" id="CAG9819947.1"/>
    </source>
</evidence>
<dbReference type="Proteomes" id="UP001153737">
    <property type="component" value="Chromosome 3"/>
</dbReference>
<keyword evidence="2" id="KW-1185">Reference proteome</keyword>
<dbReference type="OrthoDB" id="5795902at2759"/>
<reference evidence="1" key="1">
    <citation type="submission" date="2022-01" db="EMBL/GenBank/DDBJ databases">
        <authorList>
            <person name="King R."/>
        </authorList>
    </citation>
    <scope>NUCLEOTIDE SEQUENCE</scope>
</reference>
<proteinExistence type="predicted"/>
<organism evidence="1 2">
    <name type="scientific">Phaedon cochleariae</name>
    <name type="common">Mustard beetle</name>
    <dbReference type="NCBI Taxonomy" id="80249"/>
    <lineage>
        <taxon>Eukaryota</taxon>
        <taxon>Metazoa</taxon>
        <taxon>Ecdysozoa</taxon>
        <taxon>Arthropoda</taxon>
        <taxon>Hexapoda</taxon>
        <taxon>Insecta</taxon>
        <taxon>Pterygota</taxon>
        <taxon>Neoptera</taxon>
        <taxon>Endopterygota</taxon>
        <taxon>Coleoptera</taxon>
        <taxon>Polyphaga</taxon>
        <taxon>Cucujiformia</taxon>
        <taxon>Chrysomeloidea</taxon>
        <taxon>Chrysomelidae</taxon>
        <taxon>Chrysomelinae</taxon>
        <taxon>Chrysomelini</taxon>
        <taxon>Phaedon</taxon>
    </lineage>
</organism>
<name>A0A9N9SEB5_PHACE</name>
<accession>A0A9N9SEB5</accession>
<dbReference type="InterPro" id="IPR013780">
    <property type="entry name" value="Glyco_hydro_b"/>
</dbReference>
<evidence type="ECO:0000313" key="2">
    <source>
        <dbReference type="Proteomes" id="UP001153737"/>
    </source>
</evidence>
<dbReference type="AlphaFoldDB" id="A0A9N9SEB5"/>
<protein>
    <submittedName>
        <fullName evidence="1">Uncharacterized protein</fullName>
    </submittedName>
</protein>
<dbReference type="Gene3D" id="2.60.40.1180">
    <property type="entry name" value="Golgi alpha-mannosidase II"/>
    <property type="match status" value="1"/>
</dbReference>
<gene>
    <name evidence="1" type="ORF">PHAECO_LOCUS7222</name>
</gene>
<sequence>MDSDSDLEVLTPPEMREDLYEDVDYGILSPQTKIKVKVNPSGIVILRADVQSDYNRRIPFFTTQRTVYNPLNQVFRVRDNRFK</sequence>